<dbReference type="InterPro" id="IPR052170">
    <property type="entry name" value="M29_Exopeptidase"/>
</dbReference>
<dbReference type="PANTHER" id="PTHR34448:SF3">
    <property type="entry name" value="AMINOPEPTIDASE AMPS"/>
    <property type="match status" value="1"/>
</dbReference>
<accession>A0A917PRI0</accession>
<dbReference type="PRINTS" id="PR00919">
    <property type="entry name" value="THERMOPTASE"/>
</dbReference>
<evidence type="ECO:0000256" key="7">
    <source>
        <dbReference type="ARBA" id="ARBA00022723"/>
    </source>
</evidence>
<evidence type="ECO:0000256" key="6">
    <source>
        <dbReference type="ARBA" id="ARBA00022670"/>
    </source>
</evidence>
<evidence type="ECO:0000313" key="10">
    <source>
        <dbReference type="EMBL" id="GGJ88670.1"/>
    </source>
</evidence>
<keyword evidence="5 10" id="KW-0031">Aminopeptidase</keyword>
<evidence type="ECO:0000256" key="8">
    <source>
        <dbReference type="ARBA" id="ARBA00022801"/>
    </source>
</evidence>
<dbReference type="GO" id="GO:0006508">
    <property type="term" value="P:proteolysis"/>
    <property type="evidence" value="ECO:0007669"/>
    <property type="project" value="UniProtKB-KW"/>
</dbReference>
<comment type="cofactor">
    <cofactor evidence="1">
        <name>Co(2+)</name>
        <dbReference type="ChEBI" id="CHEBI:48828"/>
    </cofactor>
</comment>
<name>A0A917PRI0_9DEIO</name>
<evidence type="ECO:0000256" key="9">
    <source>
        <dbReference type="ARBA" id="ARBA00023049"/>
    </source>
</evidence>
<dbReference type="AlphaFoldDB" id="A0A917PRI0"/>
<dbReference type="Proteomes" id="UP000635726">
    <property type="component" value="Unassembled WGS sequence"/>
</dbReference>
<reference evidence="10" key="1">
    <citation type="journal article" date="2014" name="Int. J. Syst. Evol. Microbiol.">
        <title>Complete genome sequence of Corynebacterium casei LMG S-19264T (=DSM 44701T), isolated from a smear-ripened cheese.</title>
        <authorList>
            <consortium name="US DOE Joint Genome Institute (JGI-PGF)"/>
            <person name="Walter F."/>
            <person name="Albersmeier A."/>
            <person name="Kalinowski J."/>
            <person name="Ruckert C."/>
        </authorList>
    </citation>
    <scope>NUCLEOTIDE SEQUENCE</scope>
    <source>
        <strain evidence="10">JCM 14371</strain>
    </source>
</reference>
<evidence type="ECO:0000313" key="11">
    <source>
        <dbReference type="Proteomes" id="UP000635726"/>
    </source>
</evidence>
<dbReference type="EMBL" id="BMOE01000022">
    <property type="protein sequence ID" value="GGJ88670.1"/>
    <property type="molecule type" value="Genomic_DNA"/>
</dbReference>
<keyword evidence="9" id="KW-0482">Metalloprotease</keyword>
<evidence type="ECO:0000256" key="1">
    <source>
        <dbReference type="ARBA" id="ARBA00001941"/>
    </source>
</evidence>
<comment type="cofactor">
    <cofactor evidence="3">
        <name>Zn(2+)</name>
        <dbReference type="ChEBI" id="CHEBI:29105"/>
    </cofactor>
</comment>
<dbReference type="GO" id="GO:0046872">
    <property type="term" value="F:metal ion binding"/>
    <property type="evidence" value="ECO:0007669"/>
    <property type="project" value="UniProtKB-KW"/>
</dbReference>
<comment type="cofactor">
    <cofactor evidence="2">
        <name>Mg(2+)</name>
        <dbReference type="ChEBI" id="CHEBI:18420"/>
    </cofactor>
</comment>
<dbReference type="GO" id="GO:0008237">
    <property type="term" value="F:metallopeptidase activity"/>
    <property type="evidence" value="ECO:0007669"/>
    <property type="project" value="UniProtKB-KW"/>
</dbReference>
<keyword evidence="6" id="KW-0645">Protease</keyword>
<dbReference type="InterPro" id="IPR035097">
    <property type="entry name" value="M29_N-terminal"/>
</dbReference>
<proteinExistence type="inferred from homology"/>
<keyword evidence="11" id="KW-1185">Reference proteome</keyword>
<comment type="similarity">
    <text evidence="4">Belongs to the peptidase M29 family.</text>
</comment>
<organism evidence="10 11">
    <name type="scientific">Deinococcus aquiradiocola</name>
    <dbReference type="NCBI Taxonomy" id="393059"/>
    <lineage>
        <taxon>Bacteria</taxon>
        <taxon>Thermotogati</taxon>
        <taxon>Deinococcota</taxon>
        <taxon>Deinococci</taxon>
        <taxon>Deinococcales</taxon>
        <taxon>Deinococcaceae</taxon>
        <taxon>Deinococcus</taxon>
    </lineage>
</organism>
<reference evidence="10" key="2">
    <citation type="submission" date="2020-09" db="EMBL/GenBank/DDBJ databases">
        <authorList>
            <person name="Sun Q."/>
            <person name="Ohkuma M."/>
        </authorList>
    </citation>
    <scope>NUCLEOTIDE SEQUENCE</scope>
    <source>
        <strain evidence="10">JCM 14371</strain>
    </source>
</reference>
<keyword evidence="8" id="KW-0378">Hydrolase</keyword>
<dbReference type="PANTHER" id="PTHR34448">
    <property type="entry name" value="AMINOPEPTIDASE"/>
    <property type="match status" value="1"/>
</dbReference>
<evidence type="ECO:0000256" key="5">
    <source>
        <dbReference type="ARBA" id="ARBA00022438"/>
    </source>
</evidence>
<dbReference type="Gene3D" id="3.40.1830.10">
    <property type="entry name" value="Thermophilic metalloprotease (M29)"/>
    <property type="match status" value="1"/>
</dbReference>
<evidence type="ECO:0000256" key="4">
    <source>
        <dbReference type="ARBA" id="ARBA00008236"/>
    </source>
</evidence>
<dbReference type="InterPro" id="IPR000787">
    <property type="entry name" value="Peptidase_M29"/>
</dbReference>
<dbReference type="SUPFAM" id="SSF144052">
    <property type="entry name" value="Thermophilic metalloprotease-like"/>
    <property type="match status" value="1"/>
</dbReference>
<protein>
    <submittedName>
        <fullName evidence="10">Aminopeptidase</fullName>
    </submittedName>
</protein>
<comment type="caution">
    <text evidence="10">The sequence shown here is derived from an EMBL/GenBank/DDBJ whole genome shotgun (WGS) entry which is preliminary data.</text>
</comment>
<dbReference type="RefSeq" id="WP_188964696.1">
    <property type="nucleotide sequence ID" value="NZ_BMOE01000022.1"/>
</dbReference>
<dbReference type="GO" id="GO:0004177">
    <property type="term" value="F:aminopeptidase activity"/>
    <property type="evidence" value="ECO:0007669"/>
    <property type="project" value="UniProtKB-KW"/>
</dbReference>
<keyword evidence="7" id="KW-0479">Metal-binding</keyword>
<sequence length="441" mass="46750">MTSDLSTPGGEAGRAGASGAAPLSFEQKLQNYADLIVQVGAGLSADGPSAGQRVLVQAPVDTAPLARAVVDAAYRAGASFVDVRWDDDAVVRSRFANAPDGTFETISQWRVDAELEVANAGGAVIAIRATDPNLLGGLDAARVTAHQRALASYRRPYSQIQMSNRLNWNLISAPVQAWAQLMFPDLGPAEAVSAQWDAIFAATRADQPDPVGAWKAHLALLRARRELLTGKQYRALHFRGGDTDLTVGLADDHVWGGGSALTGTGPGVGGIEFTANIPTEEVWTAPHRERVDGTVVSTKPLSYNGTLIDGIRIEFREGRIVNASATQGQAMLEQLISTDEGSHRLGEVALVPHSSPISRSGLFFYNTLYDENAASHIAIGAAYKFNVRGGVEMDSAAFQAAGGNESLTHVDWMIGSADMDVDGILQDGSREAVMRAGEFVI</sequence>
<gene>
    <name evidence="10" type="ORF">GCM10008939_35940</name>
</gene>
<dbReference type="Pfam" id="PF02073">
    <property type="entry name" value="Peptidase_M29"/>
    <property type="match status" value="1"/>
</dbReference>
<evidence type="ECO:0000256" key="3">
    <source>
        <dbReference type="ARBA" id="ARBA00001947"/>
    </source>
</evidence>
<evidence type="ECO:0000256" key="2">
    <source>
        <dbReference type="ARBA" id="ARBA00001946"/>
    </source>
</evidence>